<dbReference type="AlphaFoldDB" id="A0A5Q5BI23"/>
<accession>A0A5Q5BI23</accession>
<name>A0A5Q5BI23_MYCSS</name>
<reference evidence="1" key="1">
    <citation type="submission" date="2006-06" db="EMBL/GenBank/DDBJ databases">
        <title>Complete sequence of chromosome of Mycobacterium sp. MCS.</title>
        <authorList>
            <consortium name="US DOE Joint Genome Institute"/>
            <person name="Copeland A."/>
            <person name="Lucas S."/>
            <person name="Lapidus A."/>
            <person name="Barry K."/>
            <person name="Detter J.C."/>
            <person name="Glavina del Rio T."/>
            <person name="Hammon N."/>
            <person name="Israni S."/>
            <person name="Dalin E."/>
            <person name="Tice H."/>
            <person name="Pitluck S."/>
            <person name="Martinez M."/>
            <person name="Schmutz J."/>
            <person name="Larimer F."/>
            <person name="Land M."/>
            <person name="Hauser L."/>
            <person name="Kyrpides N."/>
            <person name="Kim E."/>
            <person name="Miller C.D."/>
            <person name="Hughes J.E."/>
            <person name="Anderson A.J."/>
            <person name="Sims R.C."/>
            <person name="Richardson P."/>
        </authorList>
    </citation>
    <scope>NUCLEOTIDE SEQUENCE [LARGE SCALE GENOMIC DNA]</scope>
    <source>
        <strain evidence="1">MCS</strain>
    </source>
</reference>
<dbReference type="SUPFAM" id="SSF46955">
    <property type="entry name" value="Putative DNA-binding domain"/>
    <property type="match status" value="1"/>
</dbReference>
<sequence length="56" mass="6382">MLHFMSRGEIAEYLGVSLATVKGYVDFPEPDVTVGRNQGWAKETVDRWVASRRRAK</sequence>
<dbReference type="KEGG" id="mmc:Mmcs_1734"/>
<proteinExistence type="predicted"/>
<evidence type="ECO:0000313" key="1">
    <source>
        <dbReference type="EMBL" id="ABG07843.1"/>
    </source>
</evidence>
<gene>
    <name evidence="1" type="ordered locus">Mmcs_1734</name>
</gene>
<dbReference type="EMBL" id="CP000384">
    <property type="protein sequence ID" value="ABG07843.1"/>
    <property type="molecule type" value="Genomic_DNA"/>
</dbReference>
<protein>
    <submittedName>
        <fullName evidence="1">Putative transcriptional regulator</fullName>
    </submittedName>
</protein>
<organism evidence="1">
    <name type="scientific">Mycobacterium sp. (strain MCS)</name>
    <dbReference type="NCBI Taxonomy" id="164756"/>
    <lineage>
        <taxon>Bacteria</taxon>
        <taxon>Bacillati</taxon>
        <taxon>Actinomycetota</taxon>
        <taxon>Actinomycetes</taxon>
        <taxon>Mycobacteriales</taxon>
        <taxon>Mycobacteriaceae</taxon>
        <taxon>Mycobacterium</taxon>
    </lineage>
</organism>
<dbReference type="InterPro" id="IPR009061">
    <property type="entry name" value="DNA-bd_dom_put_sf"/>
</dbReference>